<keyword evidence="2" id="KW-0378">Hydrolase</keyword>
<dbReference type="InterPro" id="IPR020556">
    <property type="entry name" value="Amidase_CS"/>
</dbReference>
<gene>
    <name evidence="2" type="ORF">SAMN05216231_0891</name>
</gene>
<protein>
    <submittedName>
        <fullName evidence="2">Fatty acid amide hydrolase 2</fullName>
    </submittedName>
</protein>
<reference evidence="2 3" key="1">
    <citation type="submission" date="2016-10" db="EMBL/GenBank/DDBJ databases">
        <authorList>
            <person name="de Groot N.N."/>
        </authorList>
    </citation>
    <scope>NUCLEOTIDE SEQUENCE [LARGE SCALE GENOMIC DNA]</scope>
    <source>
        <strain evidence="2 3">CGMCC 1.10449</strain>
    </source>
</reference>
<evidence type="ECO:0000259" key="1">
    <source>
        <dbReference type="Pfam" id="PF01425"/>
    </source>
</evidence>
<keyword evidence="3" id="KW-1185">Reference proteome</keyword>
<sequence>MGTDQVSLLSAQSILDMDATSIANAIKSGELSSYEVVNIYIEHLKRVNPAVNAVVEERYAEAIREAQEKDNQKEHVNKGPLFGVPISVKEAFNVVNMKTTGGLLNRKHLIAREDADVVAKLKEAGAIILGKSNIPALCFCQETDNKLYGRTNNPWDVARTAGGSSGGEGALLGAGGAAAGIGSDIGGSIRFPSHFNGVVGFKPGKFQVSSNGHFPADTIPLQKRMSGMGPMGKSVRDMELIYDIIANNPFTEQSLSDFEIDILSFDMNIPLSQKTKETLSGIEQYLSRLFLVNRSTPPYFENSAQLWQEIMSLDGGKSMEKLAFSTDRSNVLAAYAKEKLTRKTKVHPYLSWALIGAKLFKPSAGRIKEIEGIIEQGDEEVAAFLNNRLLILPVYHTGAPEHGKVFQEIFSIRKTFLHYMPYIAYANVWGLPSLTIPAGTDENDMPIGIQIISANGNEDAIFQLGKIVERKSGGYNRCSGLD</sequence>
<dbReference type="EMBL" id="FNKD01000001">
    <property type="protein sequence ID" value="SDQ19516.1"/>
    <property type="molecule type" value="Genomic_DNA"/>
</dbReference>
<organism evidence="2 3">
    <name type="scientific">Virgibacillus salinus</name>
    <dbReference type="NCBI Taxonomy" id="553311"/>
    <lineage>
        <taxon>Bacteria</taxon>
        <taxon>Bacillati</taxon>
        <taxon>Bacillota</taxon>
        <taxon>Bacilli</taxon>
        <taxon>Bacillales</taxon>
        <taxon>Bacillaceae</taxon>
        <taxon>Virgibacillus</taxon>
    </lineage>
</organism>
<dbReference type="InterPro" id="IPR036928">
    <property type="entry name" value="AS_sf"/>
</dbReference>
<dbReference type="GO" id="GO:0016787">
    <property type="term" value="F:hydrolase activity"/>
    <property type="evidence" value="ECO:0007669"/>
    <property type="project" value="UniProtKB-KW"/>
</dbReference>
<dbReference type="STRING" id="553311.SAMN05216231_0891"/>
<feature type="domain" description="Amidase" evidence="1">
    <location>
        <begin position="35"/>
        <end position="461"/>
    </location>
</feature>
<dbReference type="InterPro" id="IPR023631">
    <property type="entry name" value="Amidase_dom"/>
</dbReference>
<proteinExistence type="predicted"/>
<dbReference type="Gene3D" id="3.90.1300.10">
    <property type="entry name" value="Amidase signature (AS) domain"/>
    <property type="match status" value="1"/>
</dbReference>
<dbReference type="SUPFAM" id="SSF75304">
    <property type="entry name" value="Amidase signature (AS) enzymes"/>
    <property type="match status" value="1"/>
</dbReference>
<dbReference type="PANTHER" id="PTHR43372:SF4">
    <property type="entry name" value="FATTY-ACID AMIDE HYDROLASE 2"/>
    <property type="match status" value="1"/>
</dbReference>
<dbReference type="AlphaFoldDB" id="A0A1H0YXD1"/>
<evidence type="ECO:0000313" key="3">
    <source>
        <dbReference type="Proteomes" id="UP000199444"/>
    </source>
</evidence>
<dbReference type="PROSITE" id="PS00571">
    <property type="entry name" value="AMIDASES"/>
    <property type="match status" value="1"/>
</dbReference>
<dbReference type="InterPro" id="IPR052739">
    <property type="entry name" value="FAAH2"/>
</dbReference>
<accession>A0A1H0YXD1</accession>
<dbReference type="PANTHER" id="PTHR43372">
    <property type="entry name" value="FATTY-ACID AMIDE HYDROLASE"/>
    <property type="match status" value="1"/>
</dbReference>
<evidence type="ECO:0000313" key="2">
    <source>
        <dbReference type="EMBL" id="SDQ19516.1"/>
    </source>
</evidence>
<name>A0A1H0YXD1_9BACI</name>
<dbReference type="RefSeq" id="WP_254788717.1">
    <property type="nucleotide sequence ID" value="NZ_FNKD01000001.1"/>
</dbReference>
<dbReference type="Proteomes" id="UP000199444">
    <property type="component" value="Unassembled WGS sequence"/>
</dbReference>
<dbReference type="GO" id="GO:0012505">
    <property type="term" value="C:endomembrane system"/>
    <property type="evidence" value="ECO:0007669"/>
    <property type="project" value="TreeGrafter"/>
</dbReference>
<dbReference type="Pfam" id="PF01425">
    <property type="entry name" value="Amidase"/>
    <property type="match status" value="1"/>
</dbReference>